<evidence type="ECO:0000256" key="1">
    <source>
        <dbReference type="ARBA" id="ARBA00006043"/>
    </source>
</evidence>
<reference evidence="7 8" key="1">
    <citation type="submission" date="2012-08" db="EMBL/GenBank/DDBJ databases">
        <title>Oryza genome evolution.</title>
        <authorList>
            <person name="Wing R.A."/>
        </authorList>
    </citation>
    <scope>NUCLEOTIDE SEQUENCE</scope>
</reference>
<dbReference type="Pfam" id="PF24842">
    <property type="entry name" value="UFD1_N2"/>
    <property type="match status" value="1"/>
</dbReference>
<dbReference type="GO" id="GO:0006511">
    <property type="term" value="P:ubiquitin-dependent protein catabolic process"/>
    <property type="evidence" value="ECO:0007669"/>
    <property type="project" value="InterPro"/>
</dbReference>
<reference evidence="7" key="3">
    <citation type="submission" date="2015-04" db="UniProtKB">
        <authorList>
            <consortium name="EnsemblPlants"/>
        </authorList>
    </citation>
    <scope>IDENTIFICATION</scope>
</reference>
<dbReference type="InterPro" id="IPR036108">
    <property type="entry name" value="4pyrrol_syn_uPrphyn_synt_sf"/>
</dbReference>
<dbReference type="Gene3D" id="3.40.50.10090">
    <property type="match status" value="1"/>
</dbReference>
<dbReference type="InterPro" id="IPR003754">
    <property type="entry name" value="4pyrrol_synth_uPrphyn_synth"/>
</dbReference>
<evidence type="ECO:0000259" key="6">
    <source>
        <dbReference type="Pfam" id="PF24842"/>
    </source>
</evidence>
<dbReference type="InterPro" id="IPR055417">
    <property type="entry name" value="UFD1_N1"/>
</dbReference>
<evidence type="ECO:0000256" key="3">
    <source>
        <dbReference type="SAM" id="MobiDB-lite"/>
    </source>
</evidence>
<dbReference type="GO" id="GO:0004852">
    <property type="term" value="F:uroporphyrinogen-III synthase activity"/>
    <property type="evidence" value="ECO:0007669"/>
    <property type="project" value="InterPro"/>
</dbReference>
<keyword evidence="2" id="KW-0833">Ubl conjugation pathway</keyword>
<evidence type="ECO:0000259" key="4">
    <source>
        <dbReference type="Pfam" id="PF02602"/>
    </source>
</evidence>
<dbReference type="eggNOG" id="KOG1816">
    <property type="taxonomic scope" value="Eukaryota"/>
</dbReference>
<dbReference type="InterPro" id="IPR055418">
    <property type="entry name" value="UFD1_N2"/>
</dbReference>
<evidence type="ECO:0000313" key="8">
    <source>
        <dbReference type="Proteomes" id="UP000032180"/>
    </source>
</evidence>
<reference evidence="8" key="2">
    <citation type="submission" date="2013-12" db="EMBL/GenBank/DDBJ databases">
        <authorList>
            <person name="Yu Y."/>
            <person name="Lee S."/>
            <person name="de Baynast K."/>
            <person name="Wissotski M."/>
            <person name="Liu L."/>
            <person name="Talag J."/>
            <person name="Goicoechea J."/>
            <person name="Angelova A."/>
            <person name="Jetty R."/>
            <person name="Kudrna D."/>
            <person name="Golser W."/>
            <person name="Rivera L."/>
            <person name="Zhang J."/>
            <person name="Wing R."/>
        </authorList>
    </citation>
    <scope>NUCLEOTIDE SEQUENCE</scope>
</reference>
<evidence type="ECO:0000256" key="2">
    <source>
        <dbReference type="ARBA" id="ARBA00022786"/>
    </source>
</evidence>
<feature type="domain" description="Tetrapyrrole biosynthesis uroporphyrinogen III synthase" evidence="4">
    <location>
        <begin position="34"/>
        <end position="288"/>
    </location>
</feature>
<dbReference type="Gramene" id="LPERR09G11130.1">
    <property type="protein sequence ID" value="LPERR09G11130.1"/>
    <property type="gene ID" value="LPERR09G11130"/>
</dbReference>
<feature type="domain" description="Ubiquitin fusion degradation protein UFD1 N-terminal subdomain 1" evidence="5">
    <location>
        <begin position="291"/>
        <end position="392"/>
    </location>
</feature>
<dbReference type="UniPathway" id="UPA00251">
    <property type="reaction ID" value="UER00320"/>
</dbReference>
<dbReference type="InterPro" id="IPR042299">
    <property type="entry name" value="Ufd1-like_Nn"/>
</dbReference>
<name>A0A0D9XF68_9ORYZ</name>
<dbReference type="Pfam" id="PF03152">
    <property type="entry name" value="UFD1_N1"/>
    <property type="match status" value="1"/>
</dbReference>
<sequence length="603" mass="63136">MAQPEPLSLAGRRVAFTTPQTDAAVGGGGGYGGRLHAALLRRGARPLPVPTIAIRPHDDPDLLRRFVTPGALDPFAAVAFTSRSGISAFSLALHSSPQSPGKHHPLSSSASASASAIPFTVAALGSDADLLDAEFLSRLGGGGGRVKVLVPDVATPAGLVEAMGIGSGRRVLCPVPEVVGLREPPVVPGFLAALEAAGWVAVRAPAYVTCWAGPRCAEALVSPAAAAPDAVVFTSTAEVEGLLKGLDAAGWSWPRLRARWPAMVAAVHGPVTADGARMLGVEVDVVGARSFVQTYRCYSASSMNKPQLEGGDKVIMPASALYHLASLHIDYPMLFELGHYAAAGDADDRRVSHCGVLEFVAEEGVIIMPNWMIRNMALEEGDAVVVKSASLPKGTFVKLQPHTSNFLDLANPKAMLEKTLRSFTCLTTGDTIMVSYNNKQYNIDIVETKPASAVCIVETDCEVDFAPPLNYKEPEKVPASKVTSEVKDDAVKDEPKFRAFTGSGNRLDGKASRVPQAAVITPAAAVSSVTSGTNKGVNQGTVAAAPSGASNSSRQKKGKLVFGSNASSSKEPEKAPPVRGDELPKKEEPKFQAFSGTSYSLKR</sequence>
<feature type="compositionally biased region" description="Polar residues" evidence="3">
    <location>
        <begin position="594"/>
        <end position="603"/>
    </location>
</feature>
<comment type="similarity">
    <text evidence="1">Belongs to the UFD1 family.</text>
</comment>
<dbReference type="SUPFAM" id="SSF69618">
    <property type="entry name" value="HemD-like"/>
    <property type="match status" value="1"/>
</dbReference>
<feature type="domain" description="Ubiquitin fusion degradation protein UFD1 N-terminal subdomain 2" evidence="6">
    <location>
        <begin position="393"/>
        <end position="468"/>
    </location>
</feature>
<dbReference type="GO" id="GO:0031593">
    <property type="term" value="F:polyubiquitin modification-dependent protein binding"/>
    <property type="evidence" value="ECO:0007669"/>
    <property type="project" value="TreeGrafter"/>
</dbReference>
<feature type="region of interest" description="Disordered" evidence="3">
    <location>
        <begin position="528"/>
        <end position="603"/>
    </location>
</feature>
<evidence type="ECO:0000313" key="7">
    <source>
        <dbReference type="EnsemblPlants" id="LPERR09G11130.1"/>
    </source>
</evidence>
<dbReference type="GO" id="GO:0036503">
    <property type="term" value="P:ERAD pathway"/>
    <property type="evidence" value="ECO:0007669"/>
    <property type="project" value="TreeGrafter"/>
</dbReference>
<dbReference type="EnsemblPlants" id="LPERR09G11130.1">
    <property type="protein sequence ID" value="LPERR09G11130.1"/>
    <property type="gene ID" value="LPERR09G11130"/>
</dbReference>
<dbReference type="Pfam" id="PF02602">
    <property type="entry name" value="HEM4"/>
    <property type="match status" value="1"/>
</dbReference>
<accession>A0A0D9XF68</accession>
<dbReference type="PANTHER" id="PTHR12555">
    <property type="entry name" value="UBIQUITIN FUSION DEGRADATON PROTEIN 1"/>
    <property type="match status" value="1"/>
</dbReference>
<protein>
    <submittedName>
        <fullName evidence="7">Uncharacterized protein</fullName>
    </submittedName>
</protein>
<dbReference type="STRING" id="77586.A0A0D9XF68"/>
<dbReference type="Proteomes" id="UP000032180">
    <property type="component" value="Chromosome 9"/>
</dbReference>
<dbReference type="AlphaFoldDB" id="A0A0D9XF68"/>
<dbReference type="InterPro" id="IPR004854">
    <property type="entry name" value="Ufd1-like"/>
</dbReference>
<keyword evidence="8" id="KW-1185">Reference proteome</keyword>
<feature type="compositionally biased region" description="Polar residues" evidence="3">
    <location>
        <begin position="528"/>
        <end position="541"/>
    </location>
</feature>
<proteinExistence type="inferred from homology"/>
<dbReference type="GO" id="GO:0034098">
    <property type="term" value="C:VCP-NPL4-UFD1 AAA ATPase complex"/>
    <property type="evidence" value="ECO:0007669"/>
    <property type="project" value="TreeGrafter"/>
</dbReference>
<dbReference type="Gene3D" id="2.40.40.50">
    <property type="entry name" value="Ubiquitin fusion degradation protein UFD1, N-terminal domain"/>
    <property type="match status" value="1"/>
</dbReference>
<feature type="compositionally biased region" description="Basic and acidic residues" evidence="3">
    <location>
        <begin position="570"/>
        <end position="590"/>
    </location>
</feature>
<evidence type="ECO:0000259" key="5">
    <source>
        <dbReference type="Pfam" id="PF03152"/>
    </source>
</evidence>
<organism evidence="7 8">
    <name type="scientific">Leersia perrieri</name>
    <dbReference type="NCBI Taxonomy" id="77586"/>
    <lineage>
        <taxon>Eukaryota</taxon>
        <taxon>Viridiplantae</taxon>
        <taxon>Streptophyta</taxon>
        <taxon>Embryophyta</taxon>
        <taxon>Tracheophyta</taxon>
        <taxon>Spermatophyta</taxon>
        <taxon>Magnoliopsida</taxon>
        <taxon>Liliopsida</taxon>
        <taxon>Poales</taxon>
        <taxon>Poaceae</taxon>
        <taxon>BOP clade</taxon>
        <taxon>Oryzoideae</taxon>
        <taxon>Oryzeae</taxon>
        <taxon>Oryzinae</taxon>
        <taxon>Leersia</taxon>
    </lineage>
</organism>
<dbReference type="HOGENOM" id="CLU_452984_0_0_1"/>
<dbReference type="GO" id="GO:0006782">
    <property type="term" value="P:protoporphyrinogen IX biosynthetic process"/>
    <property type="evidence" value="ECO:0007669"/>
    <property type="project" value="UniProtKB-UniPathway"/>
</dbReference>
<dbReference type="Gene3D" id="3.10.330.10">
    <property type="match status" value="1"/>
</dbReference>
<dbReference type="PANTHER" id="PTHR12555:SF16">
    <property type="entry name" value="OS04G0577000 PROTEIN"/>
    <property type="match status" value="1"/>
</dbReference>